<reference evidence="2" key="1">
    <citation type="submission" date="2020-12" db="EMBL/GenBank/DDBJ databases">
        <title>Metabolic potential, ecology and presence of endohyphal bacteria is reflected in genomic diversity of Mucoromycotina.</title>
        <authorList>
            <person name="Muszewska A."/>
            <person name="Okrasinska A."/>
            <person name="Steczkiewicz K."/>
            <person name="Drgas O."/>
            <person name="Orlowska M."/>
            <person name="Perlinska-Lenart U."/>
            <person name="Aleksandrzak-Piekarczyk T."/>
            <person name="Szatraj K."/>
            <person name="Zielenkiewicz U."/>
            <person name="Pilsyk S."/>
            <person name="Malc E."/>
            <person name="Mieczkowski P."/>
            <person name="Kruszewska J.S."/>
            <person name="Biernat P."/>
            <person name="Pawlowska J."/>
        </authorList>
    </citation>
    <scope>NUCLEOTIDE SEQUENCE</scope>
    <source>
        <strain evidence="2">WA0000017839</strain>
    </source>
</reference>
<feature type="compositionally biased region" description="Polar residues" evidence="1">
    <location>
        <begin position="263"/>
        <end position="277"/>
    </location>
</feature>
<dbReference type="EMBL" id="JAEPRD010000208">
    <property type="protein sequence ID" value="KAG2194026.1"/>
    <property type="molecule type" value="Genomic_DNA"/>
</dbReference>
<feature type="compositionally biased region" description="Basic and acidic residues" evidence="1">
    <location>
        <begin position="59"/>
        <end position="70"/>
    </location>
</feature>
<keyword evidence="3" id="KW-1185">Reference proteome</keyword>
<evidence type="ECO:0000313" key="2">
    <source>
        <dbReference type="EMBL" id="KAG2194026.1"/>
    </source>
</evidence>
<dbReference type="OrthoDB" id="2287482at2759"/>
<dbReference type="Proteomes" id="UP000603453">
    <property type="component" value="Unassembled WGS sequence"/>
</dbReference>
<dbReference type="AlphaFoldDB" id="A0A8H7QM08"/>
<organism evidence="2 3">
    <name type="scientific">Mucor saturninus</name>
    <dbReference type="NCBI Taxonomy" id="64648"/>
    <lineage>
        <taxon>Eukaryota</taxon>
        <taxon>Fungi</taxon>
        <taxon>Fungi incertae sedis</taxon>
        <taxon>Mucoromycota</taxon>
        <taxon>Mucoromycotina</taxon>
        <taxon>Mucoromycetes</taxon>
        <taxon>Mucorales</taxon>
        <taxon>Mucorineae</taxon>
        <taxon>Mucoraceae</taxon>
        <taxon>Mucor</taxon>
    </lineage>
</organism>
<feature type="region of interest" description="Disordered" evidence="1">
    <location>
        <begin position="125"/>
        <end position="197"/>
    </location>
</feature>
<proteinExistence type="predicted"/>
<evidence type="ECO:0000313" key="3">
    <source>
        <dbReference type="Proteomes" id="UP000603453"/>
    </source>
</evidence>
<feature type="compositionally biased region" description="Basic residues" evidence="1">
    <location>
        <begin position="48"/>
        <end position="58"/>
    </location>
</feature>
<protein>
    <submittedName>
        <fullName evidence="2">Uncharacterized protein</fullName>
    </submittedName>
</protein>
<gene>
    <name evidence="2" type="ORF">INT47_009917</name>
</gene>
<comment type="caution">
    <text evidence="2">The sequence shown here is derived from an EMBL/GenBank/DDBJ whole genome shotgun (WGS) entry which is preliminary data.</text>
</comment>
<sequence length="333" mass="38104">MVTMLQQPSKPIAIPGQLDNTISYREIIKQLAAQQTTKPYGDIPPMLSKRHKKKRPKSSRKEQQEPMRRMSHVEDWIVVDSKESLPDEEELVQSPLRNFLSADFFTQVLPLHMPPPSLSERFNLEEEEGERRMLQTVDDDDFTEEEEEEEEEDTSSTKDLLRRHSVSSFNTKSSPTSSTTTVSYSIPTSSSPPQGDHALWKETLAKLKRTLIVSPPSSVTTAPAVVATTTKPVAQKTKKRLNKFIPMPIPPRRPISQKRRSEATTQPRFNPDTNTYTRDTRSNPDHLRMISAELNMMRGRKLLSPLKPRGFLPRRKDAFIRGIHRKPSPLIFS</sequence>
<accession>A0A8H7QM08</accession>
<feature type="compositionally biased region" description="Low complexity" evidence="1">
    <location>
        <begin position="166"/>
        <end position="193"/>
    </location>
</feature>
<feature type="region of interest" description="Disordered" evidence="1">
    <location>
        <begin position="246"/>
        <end position="283"/>
    </location>
</feature>
<evidence type="ECO:0000256" key="1">
    <source>
        <dbReference type="SAM" id="MobiDB-lite"/>
    </source>
</evidence>
<feature type="region of interest" description="Disordered" evidence="1">
    <location>
        <begin position="35"/>
        <end position="70"/>
    </location>
</feature>
<feature type="compositionally biased region" description="Acidic residues" evidence="1">
    <location>
        <begin position="137"/>
        <end position="154"/>
    </location>
</feature>
<name>A0A8H7QM08_9FUNG</name>